<accession>A0A4Z2CK56</accession>
<feature type="region of interest" description="Disordered" evidence="1">
    <location>
        <begin position="55"/>
        <end position="74"/>
    </location>
</feature>
<dbReference type="EMBL" id="SKCS01001376">
    <property type="protein sequence ID" value="TNN04592.1"/>
    <property type="molecule type" value="Genomic_DNA"/>
</dbReference>
<gene>
    <name evidence="2" type="ORF">EWB00_001269</name>
</gene>
<proteinExistence type="predicted"/>
<evidence type="ECO:0000313" key="2">
    <source>
        <dbReference type="EMBL" id="TNN04592.1"/>
    </source>
</evidence>
<evidence type="ECO:0000313" key="3">
    <source>
        <dbReference type="Proteomes" id="UP000311919"/>
    </source>
</evidence>
<dbReference type="Proteomes" id="UP000311919">
    <property type="component" value="Unassembled WGS sequence"/>
</dbReference>
<dbReference type="AlphaFoldDB" id="A0A4Z2CK56"/>
<name>A0A4Z2CK56_SCHJA</name>
<sequence>MVVSLSYQAPKLQLLDIEGPSAQLALIGNKELPYRPMMGRELEAGPFRFTQTIDRGKRRTEENHLMEEEGLLTS</sequence>
<organism evidence="2 3">
    <name type="scientific">Schistosoma japonicum</name>
    <name type="common">Blood fluke</name>
    <dbReference type="NCBI Taxonomy" id="6182"/>
    <lineage>
        <taxon>Eukaryota</taxon>
        <taxon>Metazoa</taxon>
        <taxon>Spiralia</taxon>
        <taxon>Lophotrochozoa</taxon>
        <taxon>Platyhelminthes</taxon>
        <taxon>Trematoda</taxon>
        <taxon>Digenea</taxon>
        <taxon>Strigeidida</taxon>
        <taxon>Schistosomatoidea</taxon>
        <taxon>Schistosomatidae</taxon>
        <taxon>Schistosoma</taxon>
    </lineage>
</organism>
<comment type="caution">
    <text evidence="2">The sequence shown here is derived from an EMBL/GenBank/DDBJ whole genome shotgun (WGS) entry which is preliminary data.</text>
</comment>
<evidence type="ECO:0000256" key="1">
    <source>
        <dbReference type="SAM" id="MobiDB-lite"/>
    </source>
</evidence>
<protein>
    <submittedName>
        <fullName evidence="2">Uncharacterized protein</fullName>
    </submittedName>
</protein>
<reference evidence="2 3" key="1">
    <citation type="submission" date="2019-03" db="EMBL/GenBank/DDBJ databases">
        <title>An improved genome assembly of the fluke Schistosoma japonicum.</title>
        <authorList>
            <person name="Hu W."/>
            <person name="Luo F."/>
            <person name="Yin M."/>
            <person name="Mo X."/>
            <person name="Sun C."/>
            <person name="Wu Q."/>
            <person name="Zhu B."/>
            <person name="Xiang M."/>
            <person name="Wang J."/>
            <person name="Wang Y."/>
            <person name="Zhang T."/>
            <person name="Xu B."/>
            <person name="Zheng H."/>
            <person name="Feng Z."/>
        </authorList>
    </citation>
    <scope>NUCLEOTIDE SEQUENCE [LARGE SCALE GENOMIC DNA]</scope>
    <source>
        <strain evidence="2">HuSjv2</strain>
        <tissue evidence="2">Worms</tissue>
    </source>
</reference>
<keyword evidence="3" id="KW-1185">Reference proteome</keyword>